<evidence type="ECO:0000313" key="10">
    <source>
        <dbReference type="Proteomes" id="UP000266234"/>
    </source>
</evidence>
<evidence type="ECO:0000256" key="3">
    <source>
        <dbReference type="ARBA" id="ARBA00022989"/>
    </source>
</evidence>
<evidence type="ECO:0000256" key="1">
    <source>
        <dbReference type="ARBA" id="ARBA00004141"/>
    </source>
</evidence>
<evidence type="ECO:0000256" key="7">
    <source>
        <dbReference type="SAM" id="Phobius"/>
    </source>
</evidence>
<feature type="transmembrane region" description="Helical" evidence="7">
    <location>
        <begin position="167"/>
        <end position="190"/>
    </location>
</feature>
<sequence>MRSPGTEDILVSEILVVVAVALVAARLNLRLRIQKRQLLLSDKFMVAACISGVIAAAFAPAFAAVDAYDPKVHSTLQGYSGSTKNLRMTLKVKATERITEKYRVDGRAALLSVYLQVFPVFMVKRRIFLRVTIWIVAFSYVITILLILCVCVPLPRHWTCRPWTYSVNFNVGWGLSFLGDVLVFILPWLIVPALQVKRALRLGIYFTFLLGSVNIVVSLVRFVMIFEAGADSSITLGTIVLWSALDVNMGLVIACLPSLRPYFGSREKSAEPSFESSSGDRARRPSKFTVETLRYNYQRYDEEASLTYTGVEPTRMSSQRGPYNTIPDDVRKGGTDEREVELVELRLPPIAKVSDLKLS</sequence>
<feature type="transmembrane region" description="Helical" evidence="7">
    <location>
        <begin position="12"/>
        <end position="29"/>
    </location>
</feature>
<evidence type="ECO:0000256" key="5">
    <source>
        <dbReference type="ARBA" id="ARBA00038359"/>
    </source>
</evidence>
<dbReference type="PANTHER" id="PTHR33048:SF92">
    <property type="entry name" value="INTEGRAL MEMBRANE PROTEIN"/>
    <property type="match status" value="1"/>
</dbReference>
<feature type="domain" description="Rhodopsin" evidence="8">
    <location>
        <begin position="26"/>
        <end position="263"/>
    </location>
</feature>
<dbReference type="Proteomes" id="UP000266234">
    <property type="component" value="Unassembled WGS sequence"/>
</dbReference>
<evidence type="ECO:0000259" key="8">
    <source>
        <dbReference type="Pfam" id="PF20684"/>
    </source>
</evidence>
<evidence type="ECO:0000256" key="2">
    <source>
        <dbReference type="ARBA" id="ARBA00022692"/>
    </source>
</evidence>
<feature type="transmembrane region" description="Helical" evidence="7">
    <location>
        <begin position="44"/>
        <end position="65"/>
    </location>
</feature>
<comment type="similarity">
    <text evidence="5">Belongs to the SAT4 family.</text>
</comment>
<feature type="region of interest" description="Disordered" evidence="6">
    <location>
        <begin position="308"/>
        <end position="335"/>
    </location>
</feature>
<dbReference type="PANTHER" id="PTHR33048">
    <property type="entry name" value="PTH11-LIKE INTEGRAL MEMBRANE PROTEIN (AFU_ORTHOLOGUE AFUA_5G11245)"/>
    <property type="match status" value="1"/>
</dbReference>
<proteinExistence type="inferred from homology"/>
<dbReference type="OrthoDB" id="444631at2759"/>
<evidence type="ECO:0000313" key="9">
    <source>
        <dbReference type="EMBL" id="RGP77778.1"/>
    </source>
</evidence>
<comment type="subcellular location">
    <subcellularLocation>
        <location evidence="1">Membrane</location>
        <topology evidence="1">Multi-pass membrane protein</topology>
    </subcellularLocation>
</comment>
<feature type="transmembrane region" description="Helical" evidence="7">
    <location>
        <begin position="236"/>
        <end position="259"/>
    </location>
</feature>
<feature type="transmembrane region" description="Helical" evidence="7">
    <location>
        <begin position="131"/>
        <end position="155"/>
    </location>
</feature>
<dbReference type="InterPro" id="IPR052337">
    <property type="entry name" value="SAT4-like"/>
</dbReference>
<protein>
    <recommendedName>
        <fullName evidence="8">Rhodopsin domain-containing protein</fullName>
    </recommendedName>
</protein>
<name>A0A395SZB2_9HYPO</name>
<dbReference type="EMBL" id="PXOG01000086">
    <property type="protein sequence ID" value="RGP77778.1"/>
    <property type="molecule type" value="Genomic_DNA"/>
</dbReference>
<keyword evidence="10" id="KW-1185">Reference proteome</keyword>
<accession>A0A395SZB2</accession>
<dbReference type="InterPro" id="IPR049326">
    <property type="entry name" value="Rhodopsin_dom_fungi"/>
</dbReference>
<feature type="transmembrane region" description="Helical" evidence="7">
    <location>
        <begin position="202"/>
        <end position="224"/>
    </location>
</feature>
<dbReference type="Pfam" id="PF20684">
    <property type="entry name" value="Fung_rhodopsin"/>
    <property type="match status" value="1"/>
</dbReference>
<dbReference type="GO" id="GO:0016020">
    <property type="term" value="C:membrane"/>
    <property type="evidence" value="ECO:0007669"/>
    <property type="project" value="UniProtKB-SubCell"/>
</dbReference>
<dbReference type="AlphaFoldDB" id="A0A395SZB2"/>
<keyword evidence="4 7" id="KW-0472">Membrane</keyword>
<reference evidence="9 10" key="1">
    <citation type="journal article" date="2018" name="PLoS Pathog.">
        <title>Evolution of structural diversity of trichothecenes, a family of toxins produced by plant pathogenic and entomopathogenic fungi.</title>
        <authorList>
            <person name="Proctor R.H."/>
            <person name="McCormick S.P."/>
            <person name="Kim H.S."/>
            <person name="Cardoza R.E."/>
            <person name="Stanley A.M."/>
            <person name="Lindo L."/>
            <person name="Kelly A."/>
            <person name="Brown D.W."/>
            <person name="Lee T."/>
            <person name="Vaughan M.M."/>
            <person name="Alexander N.J."/>
            <person name="Busman M."/>
            <person name="Gutierrez S."/>
        </authorList>
    </citation>
    <scope>NUCLEOTIDE SEQUENCE [LARGE SCALE GENOMIC DNA]</scope>
    <source>
        <strain evidence="9 10">NRRL 20695</strain>
    </source>
</reference>
<organism evidence="9 10">
    <name type="scientific">Fusarium longipes</name>
    <dbReference type="NCBI Taxonomy" id="694270"/>
    <lineage>
        <taxon>Eukaryota</taxon>
        <taxon>Fungi</taxon>
        <taxon>Dikarya</taxon>
        <taxon>Ascomycota</taxon>
        <taxon>Pezizomycotina</taxon>
        <taxon>Sordariomycetes</taxon>
        <taxon>Hypocreomycetidae</taxon>
        <taxon>Hypocreales</taxon>
        <taxon>Nectriaceae</taxon>
        <taxon>Fusarium</taxon>
    </lineage>
</organism>
<evidence type="ECO:0000256" key="4">
    <source>
        <dbReference type="ARBA" id="ARBA00023136"/>
    </source>
</evidence>
<evidence type="ECO:0000256" key="6">
    <source>
        <dbReference type="SAM" id="MobiDB-lite"/>
    </source>
</evidence>
<keyword evidence="2 7" id="KW-0812">Transmembrane</keyword>
<comment type="caution">
    <text evidence="9">The sequence shown here is derived from an EMBL/GenBank/DDBJ whole genome shotgun (WGS) entry which is preliminary data.</text>
</comment>
<dbReference type="STRING" id="694270.A0A395SZB2"/>
<keyword evidence="3 7" id="KW-1133">Transmembrane helix</keyword>
<gene>
    <name evidence="9" type="ORF">FLONG3_4072</name>
</gene>